<feature type="compositionally biased region" description="Basic and acidic residues" evidence="1">
    <location>
        <begin position="141"/>
        <end position="157"/>
    </location>
</feature>
<evidence type="ECO:0000256" key="1">
    <source>
        <dbReference type="SAM" id="MobiDB-lite"/>
    </source>
</evidence>
<organism evidence="2 3">
    <name type="scientific">Apiospora rasikravindrae</name>
    <dbReference type="NCBI Taxonomy" id="990691"/>
    <lineage>
        <taxon>Eukaryota</taxon>
        <taxon>Fungi</taxon>
        <taxon>Dikarya</taxon>
        <taxon>Ascomycota</taxon>
        <taxon>Pezizomycotina</taxon>
        <taxon>Sordariomycetes</taxon>
        <taxon>Xylariomycetidae</taxon>
        <taxon>Amphisphaeriales</taxon>
        <taxon>Apiosporaceae</taxon>
        <taxon>Apiospora</taxon>
    </lineage>
</organism>
<proteinExistence type="predicted"/>
<evidence type="ECO:0000313" key="3">
    <source>
        <dbReference type="Proteomes" id="UP001444661"/>
    </source>
</evidence>
<reference evidence="2 3" key="1">
    <citation type="submission" date="2023-01" db="EMBL/GenBank/DDBJ databases">
        <title>Analysis of 21 Apiospora genomes using comparative genomics revels a genus with tremendous synthesis potential of carbohydrate active enzymes and secondary metabolites.</title>
        <authorList>
            <person name="Sorensen T."/>
        </authorList>
    </citation>
    <scope>NUCLEOTIDE SEQUENCE [LARGE SCALE GENOMIC DNA]</scope>
    <source>
        <strain evidence="2 3">CBS 33761</strain>
    </source>
</reference>
<protein>
    <submittedName>
        <fullName evidence="2">Uncharacterized protein</fullName>
    </submittedName>
</protein>
<feature type="compositionally biased region" description="Polar residues" evidence="1">
    <location>
        <begin position="85"/>
        <end position="96"/>
    </location>
</feature>
<sequence>MNLDGGQGIPRLKPAHIALLDVSVVLAMPPWHNEAHPVFPGAVEGTVIVREEWRPIEVQERQVEDCLHVVPPGRVPGGKTCHQGAWQTHQRYQQPQDDGDGDVARDHRQGQGKGDGGPDEQERGRSDGAGPVARPVAISCAERREGEEDRMEDREQVQEAPTD</sequence>
<dbReference type="Proteomes" id="UP001444661">
    <property type="component" value="Unassembled WGS sequence"/>
</dbReference>
<comment type="caution">
    <text evidence="2">The sequence shown here is derived from an EMBL/GenBank/DDBJ whole genome shotgun (WGS) entry which is preliminary data.</text>
</comment>
<keyword evidence="3" id="KW-1185">Reference proteome</keyword>
<gene>
    <name evidence="2" type="ORF">PG993_010480</name>
</gene>
<name>A0ABR1SME2_9PEZI</name>
<feature type="region of interest" description="Disordered" evidence="1">
    <location>
        <begin position="74"/>
        <end position="163"/>
    </location>
</feature>
<dbReference type="EMBL" id="JAQQWK010000009">
    <property type="protein sequence ID" value="KAK8035485.1"/>
    <property type="molecule type" value="Genomic_DNA"/>
</dbReference>
<evidence type="ECO:0000313" key="2">
    <source>
        <dbReference type="EMBL" id="KAK8035485.1"/>
    </source>
</evidence>
<accession>A0ABR1SME2</accession>